<protein>
    <submittedName>
        <fullName evidence="1">Uncharacterized protein</fullName>
    </submittedName>
</protein>
<gene>
    <name evidence="1" type="ORF">AMECASPLE_029444</name>
</gene>
<reference evidence="1 2" key="1">
    <citation type="submission" date="2021-06" db="EMBL/GenBank/DDBJ databases">
        <authorList>
            <person name="Palmer J.M."/>
        </authorList>
    </citation>
    <scope>NUCLEOTIDE SEQUENCE [LARGE SCALE GENOMIC DNA]</scope>
    <source>
        <strain evidence="1 2">AS_MEX2019</strain>
        <tissue evidence="1">Muscle</tissue>
    </source>
</reference>
<proteinExistence type="predicted"/>
<keyword evidence="2" id="KW-1185">Reference proteome</keyword>
<accession>A0ABV0XUN2</accession>
<name>A0ABV0XUN2_9TELE</name>
<evidence type="ECO:0000313" key="1">
    <source>
        <dbReference type="EMBL" id="MEQ2285204.1"/>
    </source>
</evidence>
<comment type="caution">
    <text evidence="1">The sequence shown here is derived from an EMBL/GenBank/DDBJ whole genome shotgun (WGS) entry which is preliminary data.</text>
</comment>
<sequence length="102" mass="11397">MIHLSISCSILPSLMNKTPRYLNSSTCGRNYPPIRRGQAIMFSIKSMSSDLEGLILISAALHLAVNHLWEKEKRDPLVSKPDSLWPLTAARNLVHGNNEQDS</sequence>
<organism evidence="1 2">
    <name type="scientific">Ameca splendens</name>
    <dbReference type="NCBI Taxonomy" id="208324"/>
    <lineage>
        <taxon>Eukaryota</taxon>
        <taxon>Metazoa</taxon>
        <taxon>Chordata</taxon>
        <taxon>Craniata</taxon>
        <taxon>Vertebrata</taxon>
        <taxon>Euteleostomi</taxon>
        <taxon>Actinopterygii</taxon>
        <taxon>Neopterygii</taxon>
        <taxon>Teleostei</taxon>
        <taxon>Neoteleostei</taxon>
        <taxon>Acanthomorphata</taxon>
        <taxon>Ovalentaria</taxon>
        <taxon>Atherinomorphae</taxon>
        <taxon>Cyprinodontiformes</taxon>
        <taxon>Goodeidae</taxon>
        <taxon>Ameca</taxon>
    </lineage>
</organism>
<dbReference type="EMBL" id="JAHRIP010012773">
    <property type="protein sequence ID" value="MEQ2285204.1"/>
    <property type="molecule type" value="Genomic_DNA"/>
</dbReference>
<evidence type="ECO:0000313" key="2">
    <source>
        <dbReference type="Proteomes" id="UP001469553"/>
    </source>
</evidence>
<dbReference type="Proteomes" id="UP001469553">
    <property type="component" value="Unassembled WGS sequence"/>
</dbReference>